<evidence type="ECO:0000256" key="4">
    <source>
        <dbReference type="SAM" id="SignalP"/>
    </source>
</evidence>
<protein>
    <submittedName>
        <fullName evidence="6">Ethanolamine utilization protein EutJ</fullName>
    </submittedName>
</protein>
<organism evidence="6 7">
    <name type="scientific">Salicibibacter halophilus</name>
    <dbReference type="NCBI Taxonomy" id="2502791"/>
    <lineage>
        <taxon>Bacteria</taxon>
        <taxon>Bacillati</taxon>
        <taxon>Bacillota</taxon>
        <taxon>Bacilli</taxon>
        <taxon>Bacillales</taxon>
        <taxon>Bacillaceae</taxon>
        <taxon>Salicibibacter</taxon>
    </lineage>
</organism>
<feature type="region of interest" description="Disordered" evidence="3">
    <location>
        <begin position="26"/>
        <end position="52"/>
    </location>
</feature>
<feature type="domain" description="Leucine-binding protein" evidence="5">
    <location>
        <begin position="65"/>
        <end position="412"/>
    </location>
</feature>
<dbReference type="Pfam" id="PF13458">
    <property type="entry name" value="Peripla_BP_6"/>
    <property type="match status" value="1"/>
</dbReference>
<evidence type="ECO:0000256" key="1">
    <source>
        <dbReference type="ARBA" id="ARBA00010062"/>
    </source>
</evidence>
<dbReference type="OrthoDB" id="9783240at2"/>
<keyword evidence="7" id="KW-1185">Reference proteome</keyword>
<feature type="signal peptide" evidence="4">
    <location>
        <begin position="1"/>
        <end position="23"/>
    </location>
</feature>
<dbReference type="SUPFAM" id="SSF53822">
    <property type="entry name" value="Periplasmic binding protein-like I"/>
    <property type="match status" value="1"/>
</dbReference>
<evidence type="ECO:0000259" key="5">
    <source>
        <dbReference type="Pfam" id="PF13458"/>
    </source>
</evidence>
<dbReference type="PROSITE" id="PS51257">
    <property type="entry name" value="PROKAR_LIPOPROTEIN"/>
    <property type="match status" value="1"/>
</dbReference>
<dbReference type="KEGG" id="sale:EPH95_04490"/>
<feature type="chain" id="PRO_5038721515" evidence="4">
    <location>
        <begin position="24"/>
        <end position="421"/>
    </location>
</feature>
<dbReference type="Proteomes" id="UP000319756">
    <property type="component" value="Chromosome"/>
</dbReference>
<dbReference type="AlphaFoldDB" id="A0A514LF91"/>
<dbReference type="InterPro" id="IPR028082">
    <property type="entry name" value="Peripla_BP_I"/>
</dbReference>
<comment type="similarity">
    <text evidence="1">Belongs to the leucine-binding protein family.</text>
</comment>
<dbReference type="InterPro" id="IPR028081">
    <property type="entry name" value="Leu-bd"/>
</dbReference>
<evidence type="ECO:0000256" key="3">
    <source>
        <dbReference type="SAM" id="MobiDB-lite"/>
    </source>
</evidence>
<dbReference type="PANTHER" id="PTHR30483">
    <property type="entry name" value="LEUCINE-SPECIFIC-BINDING PROTEIN"/>
    <property type="match status" value="1"/>
</dbReference>
<accession>A0A514LF91</accession>
<dbReference type="EMBL" id="CP035485">
    <property type="protein sequence ID" value="QDI90528.1"/>
    <property type="molecule type" value="Genomic_DNA"/>
</dbReference>
<proteinExistence type="inferred from homology"/>
<dbReference type="Gene3D" id="3.40.50.2300">
    <property type="match status" value="2"/>
</dbReference>
<keyword evidence="2 4" id="KW-0732">Signal</keyword>
<feature type="compositionally biased region" description="Acidic residues" evidence="3">
    <location>
        <begin position="43"/>
        <end position="52"/>
    </location>
</feature>
<dbReference type="PANTHER" id="PTHR30483:SF6">
    <property type="entry name" value="PERIPLASMIC BINDING PROTEIN OF ABC TRANSPORTER FOR NATURAL AMINO ACIDS"/>
    <property type="match status" value="1"/>
</dbReference>
<dbReference type="InterPro" id="IPR051010">
    <property type="entry name" value="BCAA_transport"/>
</dbReference>
<name>A0A514LF91_9BACI</name>
<reference evidence="7" key="1">
    <citation type="submission" date="2019-01" db="EMBL/GenBank/DDBJ databases">
        <title>Genomic analysis of Salicibibacter sp. NKC3-5.</title>
        <authorList>
            <person name="Oh Y.J."/>
        </authorList>
    </citation>
    <scope>NUCLEOTIDE SEQUENCE [LARGE SCALE GENOMIC DNA]</scope>
    <source>
        <strain evidence="7">NKC3-5</strain>
    </source>
</reference>
<dbReference type="RefSeq" id="WP_142087709.1">
    <property type="nucleotide sequence ID" value="NZ_CP035485.1"/>
</dbReference>
<dbReference type="CDD" id="cd06336">
    <property type="entry name" value="PBP1_ABC_ligand_binding-like"/>
    <property type="match status" value="1"/>
</dbReference>
<evidence type="ECO:0000256" key="2">
    <source>
        <dbReference type="ARBA" id="ARBA00022729"/>
    </source>
</evidence>
<evidence type="ECO:0000313" key="6">
    <source>
        <dbReference type="EMBL" id="QDI90528.1"/>
    </source>
</evidence>
<feature type="compositionally biased region" description="Acidic residues" evidence="3">
    <location>
        <begin position="26"/>
        <end position="35"/>
    </location>
</feature>
<sequence>MKMKKISMMVGGVMMLLAVGCNGGGEDADITEEAEGTPAPGGPDDEGGGEEVEVDTEVAEGTEVIDIGFSGPLSGAGAYYGNNTLNGISMAMEEINEDGGFEVDGETYSFNLVSLDDQYLPDETGANVRRLVQEDDTPFIFVPHSGGTYATQVFNEQDEVLLGSYSSEPEITQQGNDLTWRIPPTYDNYIEPFSEYQMERFGTDLAMLPPNTEFGMDWAEALGPAWEEMGGDVIHESSVDYAQDTDFYTLVTNALADDPDVLFVGGSSEPTAQVMSQARELGFEGGFLVMDQAKLDEIDNVLGGAPDVIEGSVGVAPLVDDIHEGNEQFVSDYQEMHDADPGSEAGYHYYSVYILAEAMKAAGETEDAHAIREHLDEGLHQVDEDKRIYDVSGIDEDGGMTTELRMAVVEDGEVELVDFDH</sequence>
<gene>
    <name evidence="6" type="ORF">EPH95_04490</name>
</gene>
<evidence type="ECO:0000313" key="7">
    <source>
        <dbReference type="Proteomes" id="UP000319756"/>
    </source>
</evidence>